<evidence type="ECO:0000256" key="8">
    <source>
        <dbReference type="ARBA" id="ARBA00023211"/>
    </source>
</evidence>
<gene>
    <name evidence="11" type="primary">cas4</name>
    <name evidence="11" type="ORF">RxyAA322_26470</name>
</gene>
<dbReference type="GO" id="GO:0004527">
    <property type="term" value="F:exonuclease activity"/>
    <property type="evidence" value="ECO:0007669"/>
    <property type="project" value="UniProtKB-KW"/>
</dbReference>
<dbReference type="RefSeq" id="WP_143528763.1">
    <property type="nucleotide sequence ID" value="NZ_AP019791.1"/>
</dbReference>
<evidence type="ECO:0000256" key="4">
    <source>
        <dbReference type="ARBA" id="ARBA00022839"/>
    </source>
</evidence>
<protein>
    <recommendedName>
        <fullName evidence="9">CRISPR-associated exonuclease Cas4</fullName>
        <ecNumber evidence="9">3.1.12.1</ecNumber>
    </recommendedName>
</protein>
<dbReference type="PANTHER" id="PTHR37168:SF2">
    <property type="entry name" value="CRISPR-ASSOCIATED EXONUCLEASE CAS4"/>
    <property type="match status" value="1"/>
</dbReference>
<keyword evidence="5 9" id="KW-0408">Iron</keyword>
<sequence length="163" mass="19203">MSVTGTLVQSYAVCPRQAWLMARQMEPEREFELLVEGRLNQLEHYERSMKEIELPGMKIDRVRREGGRLVFSEIKKSTRYLPAARLQVGYYLLRLREEGIEASGEILVPKERFREEVELTPELEEKVSETVEKLERLLESYQPPPARRIRYCGKCAYAEFCWS</sequence>
<keyword evidence="7 9" id="KW-0051">Antiviral defense</keyword>
<dbReference type="AlphaFoldDB" id="A0A510HPI5"/>
<keyword evidence="2 9" id="KW-0479">Metal-binding</keyword>
<dbReference type="EC" id="3.1.12.1" evidence="9"/>
<keyword evidence="3 9" id="KW-0378">Hydrolase</keyword>
<dbReference type="OrthoDB" id="5800914at2"/>
<evidence type="ECO:0000259" key="10">
    <source>
        <dbReference type="Pfam" id="PF01930"/>
    </source>
</evidence>
<comment type="similarity">
    <text evidence="9">Belongs to the CRISPR-associated exonuclease Cas4 family.</text>
</comment>
<comment type="function">
    <text evidence="9">CRISPR (clustered regularly interspaced short palindromic repeat) is an adaptive immune system that provides protection against mobile genetic elements (viruses, transposable elements and conjugative plasmids). CRISPR clusters contain sequences complementary to antecedent mobile elements and target invading nucleic acids. CRISPR clusters are transcribed and processed into CRISPR RNA (crRNA).</text>
</comment>
<dbReference type="NCBIfam" id="TIGR00372">
    <property type="entry name" value="cas4"/>
    <property type="match status" value="1"/>
</dbReference>
<name>A0A510HPI5_9ACTN</name>
<evidence type="ECO:0000256" key="3">
    <source>
        <dbReference type="ARBA" id="ARBA00022801"/>
    </source>
</evidence>
<accession>A0A510HPI5</accession>
<keyword evidence="1 9" id="KW-0540">Nuclease</keyword>
<feature type="domain" description="DUF83" evidence="10">
    <location>
        <begin position="4"/>
        <end position="163"/>
    </location>
</feature>
<dbReference type="GO" id="GO:0051536">
    <property type="term" value="F:iron-sulfur cluster binding"/>
    <property type="evidence" value="ECO:0007669"/>
    <property type="project" value="UniProtKB-KW"/>
</dbReference>
<keyword evidence="12" id="KW-1185">Reference proteome</keyword>
<comment type="cofactor">
    <cofactor evidence="9">
        <name>Mg(2+)</name>
        <dbReference type="ChEBI" id="CHEBI:18420"/>
    </cofactor>
    <cofactor evidence="9">
        <name>Mn(2+)</name>
        <dbReference type="ChEBI" id="CHEBI:29035"/>
    </cofactor>
    <text evidence="9">Mg(2+) or Mn(2+) required for ssDNA cleavage activity.</text>
</comment>
<evidence type="ECO:0000256" key="5">
    <source>
        <dbReference type="ARBA" id="ARBA00023004"/>
    </source>
</evidence>
<evidence type="ECO:0000256" key="7">
    <source>
        <dbReference type="ARBA" id="ARBA00023118"/>
    </source>
</evidence>
<keyword evidence="8 9" id="KW-0464">Manganese</keyword>
<dbReference type="PANTHER" id="PTHR37168">
    <property type="entry name" value="CRISPR-ASSOCIATED EXONUCLEASE CAS4"/>
    <property type="match status" value="1"/>
</dbReference>
<evidence type="ECO:0000256" key="6">
    <source>
        <dbReference type="ARBA" id="ARBA00023014"/>
    </source>
</evidence>
<dbReference type="InterPro" id="IPR022765">
    <property type="entry name" value="Dna2/Cas4_DUF83"/>
</dbReference>
<dbReference type="Pfam" id="PF01930">
    <property type="entry name" value="Cas_Cas4"/>
    <property type="match status" value="1"/>
</dbReference>
<evidence type="ECO:0000256" key="1">
    <source>
        <dbReference type="ARBA" id="ARBA00022722"/>
    </source>
</evidence>
<keyword evidence="4 9" id="KW-0269">Exonuclease</keyword>
<dbReference type="InterPro" id="IPR011604">
    <property type="entry name" value="PDDEXK-like_dom_sf"/>
</dbReference>
<dbReference type="GO" id="GO:0051607">
    <property type="term" value="P:defense response to virus"/>
    <property type="evidence" value="ECO:0007669"/>
    <property type="project" value="UniProtKB-KW"/>
</dbReference>
<dbReference type="EMBL" id="AP019791">
    <property type="protein sequence ID" value="BBL80793.1"/>
    <property type="molecule type" value="Genomic_DNA"/>
</dbReference>
<evidence type="ECO:0000256" key="2">
    <source>
        <dbReference type="ARBA" id="ARBA00022723"/>
    </source>
</evidence>
<evidence type="ECO:0000256" key="9">
    <source>
        <dbReference type="RuleBase" id="RU365022"/>
    </source>
</evidence>
<proteinExistence type="inferred from homology"/>
<keyword evidence="6 9" id="KW-0411">Iron-sulfur</keyword>
<dbReference type="Gene3D" id="3.90.320.10">
    <property type="match status" value="1"/>
</dbReference>
<dbReference type="Proteomes" id="UP000318065">
    <property type="component" value="Chromosome"/>
</dbReference>
<dbReference type="InterPro" id="IPR013343">
    <property type="entry name" value="CRISPR-assoc_prot_Cas4"/>
</dbReference>
<comment type="cofactor">
    <cofactor evidence="9">
        <name>iron-sulfur cluster</name>
        <dbReference type="ChEBI" id="CHEBI:30408"/>
    </cofactor>
</comment>
<organism evidence="11 12">
    <name type="scientific">Rubrobacter xylanophilus</name>
    <dbReference type="NCBI Taxonomy" id="49319"/>
    <lineage>
        <taxon>Bacteria</taxon>
        <taxon>Bacillati</taxon>
        <taxon>Actinomycetota</taxon>
        <taxon>Rubrobacteria</taxon>
        <taxon>Rubrobacterales</taxon>
        <taxon>Rubrobacteraceae</taxon>
        <taxon>Rubrobacter</taxon>
    </lineage>
</organism>
<evidence type="ECO:0000313" key="12">
    <source>
        <dbReference type="Proteomes" id="UP000318065"/>
    </source>
</evidence>
<dbReference type="GO" id="GO:0046872">
    <property type="term" value="F:metal ion binding"/>
    <property type="evidence" value="ECO:0007669"/>
    <property type="project" value="UniProtKB-KW"/>
</dbReference>
<evidence type="ECO:0000313" key="11">
    <source>
        <dbReference type="EMBL" id="BBL80793.1"/>
    </source>
</evidence>
<reference evidence="11" key="1">
    <citation type="journal article" date="2019" name="Microbiol. Resour. Announc.">
        <title>Complete Genome Sequence of Rubrobacter xylanophilus Strain AA3-22, Isolated from Arima Onsen in Japan.</title>
        <authorList>
            <person name="Tomariguchi N."/>
            <person name="Miyazaki K."/>
        </authorList>
    </citation>
    <scope>NUCLEOTIDE SEQUENCE [LARGE SCALE GENOMIC DNA]</scope>
    <source>
        <strain evidence="11">AA3-22</strain>
    </source>
</reference>